<evidence type="ECO:0000256" key="1">
    <source>
        <dbReference type="SAM" id="MobiDB-lite"/>
    </source>
</evidence>
<dbReference type="Pfam" id="PF25547">
    <property type="entry name" value="WXG100_2"/>
    <property type="match status" value="1"/>
</dbReference>
<feature type="compositionally biased region" description="Basic and acidic residues" evidence="1">
    <location>
        <begin position="10"/>
        <end position="20"/>
    </location>
</feature>
<feature type="compositionally biased region" description="Low complexity" evidence="1">
    <location>
        <begin position="367"/>
        <end position="377"/>
    </location>
</feature>
<feature type="region of interest" description="Disordered" evidence="1">
    <location>
        <begin position="335"/>
        <end position="377"/>
    </location>
</feature>
<dbReference type="InterPro" id="IPR057746">
    <property type="entry name" value="CpnT-like_N"/>
</dbReference>
<evidence type="ECO:0000313" key="4">
    <source>
        <dbReference type="Proteomes" id="UP000295680"/>
    </source>
</evidence>
<gene>
    <name evidence="3" type="ORF">EV192_104251</name>
</gene>
<protein>
    <recommendedName>
        <fullName evidence="2">Outer membrane channel protein CpnT-like N-terminal domain-containing protein</fullName>
    </recommendedName>
</protein>
<comment type="caution">
    <text evidence="3">The sequence shown here is derived from an EMBL/GenBank/DDBJ whole genome shotgun (WGS) entry which is preliminary data.</text>
</comment>
<dbReference type="EMBL" id="SLWS01000004">
    <property type="protein sequence ID" value="TCO59410.1"/>
    <property type="molecule type" value="Genomic_DNA"/>
</dbReference>
<feature type="domain" description="Outer membrane channel protein CpnT-like N-terminal" evidence="2">
    <location>
        <begin position="146"/>
        <end position="262"/>
    </location>
</feature>
<organism evidence="3 4">
    <name type="scientific">Actinocrispum wychmicini</name>
    <dbReference type="NCBI Taxonomy" id="1213861"/>
    <lineage>
        <taxon>Bacteria</taxon>
        <taxon>Bacillati</taxon>
        <taxon>Actinomycetota</taxon>
        <taxon>Actinomycetes</taxon>
        <taxon>Pseudonocardiales</taxon>
        <taxon>Pseudonocardiaceae</taxon>
        <taxon>Actinocrispum</taxon>
    </lineage>
</organism>
<accession>A0A4V2S7C9</accession>
<dbReference type="AlphaFoldDB" id="A0A4V2S7C9"/>
<evidence type="ECO:0000259" key="2">
    <source>
        <dbReference type="Pfam" id="PF25547"/>
    </source>
</evidence>
<reference evidence="3 4" key="1">
    <citation type="submission" date="2019-03" db="EMBL/GenBank/DDBJ databases">
        <title>Genomic Encyclopedia of Type Strains, Phase IV (KMG-IV): sequencing the most valuable type-strain genomes for metagenomic binning, comparative biology and taxonomic classification.</title>
        <authorList>
            <person name="Goeker M."/>
        </authorList>
    </citation>
    <scope>NUCLEOTIDE SEQUENCE [LARGE SCALE GENOMIC DNA]</scope>
    <source>
        <strain evidence="3 4">DSM 45934</strain>
    </source>
</reference>
<dbReference type="Gene3D" id="1.10.287.1060">
    <property type="entry name" value="ESAT-6-like"/>
    <property type="match status" value="1"/>
</dbReference>
<name>A0A4V2S7C9_9PSEU</name>
<dbReference type="Proteomes" id="UP000295680">
    <property type="component" value="Unassembled WGS sequence"/>
</dbReference>
<evidence type="ECO:0000313" key="3">
    <source>
        <dbReference type="EMBL" id="TCO59410.1"/>
    </source>
</evidence>
<keyword evidence="4" id="KW-1185">Reference proteome</keyword>
<dbReference type="RefSeq" id="WP_165960485.1">
    <property type="nucleotide sequence ID" value="NZ_SLWS01000004.1"/>
</dbReference>
<feature type="region of interest" description="Disordered" evidence="1">
    <location>
        <begin position="1"/>
        <end position="20"/>
    </location>
</feature>
<sequence length="453" mass="47158">MAPIPPDGNESGKVDVHPDDVDSAATVFAQQQGELEKTWSTLDDALRANEGMAGNDGGAEKFASRYDPAAKAVWQAFGSGIRTLGGIANGLVTTANNYLKAEAHSTAGGATPKQYPPLGVYSDVMMPEVASAKGAGKSDVPDFLAKYWPNGEPDKLRAAANAWRAAQSSIGDIVGRLHSAVQGMTDSNNTECLQAMNEFWDSLAKSGDDKALFTGLQDTCGKMAKACDGYASAIDKAHHDLKVALAEIGVAVVLTSAVGVLLSVFTLGGSDVAAGAADAAEVAAVAEPVVVEFEAAVTAEVESAIATDVAESLEVAAADAPTIEAVEAETAELDSTVEEELAEAEGKTSPPEEPVPPADQAAADILEPGGEPIGEPGRSPDVRVMDEQQLNQTWQKLVDKYGPAEVTETPKGNIEYVRTPDGGRIQLRDFSKSGGKTIDINIDGVRTTKIHIK</sequence>
<proteinExistence type="predicted"/>